<evidence type="ECO:0000256" key="1">
    <source>
        <dbReference type="SAM" id="MobiDB-lite"/>
    </source>
</evidence>
<protein>
    <recommendedName>
        <fullName evidence="2">Large ribosomal subunit protein uL2 RNA-binding domain-containing protein</fullName>
    </recommendedName>
</protein>
<feature type="domain" description="Large ribosomal subunit protein uL2 RNA-binding" evidence="2">
    <location>
        <begin position="30"/>
        <end position="70"/>
    </location>
</feature>
<dbReference type="InterPro" id="IPR012340">
    <property type="entry name" value="NA-bd_OB-fold"/>
</dbReference>
<accession>A0A382UXJ2</accession>
<dbReference type="SUPFAM" id="SSF50249">
    <property type="entry name" value="Nucleic acid-binding proteins"/>
    <property type="match status" value="1"/>
</dbReference>
<reference evidence="3" key="1">
    <citation type="submission" date="2018-05" db="EMBL/GenBank/DDBJ databases">
        <authorList>
            <person name="Lanie J.A."/>
            <person name="Ng W.-L."/>
            <person name="Kazmierczak K.M."/>
            <person name="Andrzejewski T.M."/>
            <person name="Davidsen T.M."/>
            <person name="Wayne K.J."/>
            <person name="Tettelin H."/>
            <person name="Glass J.I."/>
            <person name="Rusch D."/>
            <person name="Podicherti R."/>
            <person name="Tsui H.-C.T."/>
            <person name="Winkler M.E."/>
        </authorList>
    </citation>
    <scope>NUCLEOTIDE SEQUENCE</scope>
</reference>
<evidence type="ECO:0000313" key="3">
    <source>
        <dbReference type="EMBL" id="SVD38371.1"/>
    </source>
</evidence>
<proteinExistence type="predicted"/>
<name>A0A382UXJ2_9ZZZZ</name>
<organism evidence="3">
    <name type="scientific">marine metagenome</name>
    <dbReference type="NCBI Taxonomy" id="408172"/>
    <lineage>
        <taxon>unclassified sequences</taxon>
        <taxon>metagenomes</taxon>
        <taxon>ecological metagenomes</taxon>
    </lineage>
</organism>
<dbReference type="Pfam" id="PF00181">
    <property type="entry name" value="Ribosomal_L2_N"/>
    <property type="match status" value="1"/>
</dbReference>
<dbReference type="EMBL" id="UINC01147196">
    <property type="protein sequence ID" value="SVD38371.1"/>
    <property type="molecule type" value="Genomic_DNA"/>
</dbReference>
<sequence length="80" mass="9205">MPIRSYKPVTPSMRYIKRSTFEEITKTKPEKSLVKTKKKTGGRNSDGRITMRGIGGGAKQKIRNVDFRRRFARDKYGPEA</sequence>
<gene>
    <name evidence="3" type="ORF">METZ01_LOCUS391225</name>
</gene>
<dbReference type="AlphaFoldDB" id="A0A382UXJ2"/>
<feature type="region of interest" description="Disordered" evidence="1">
    <location>
        <begin position="27"/>
        <end position="61"/>
    </location>
</feature>
<evidence type="ECO:0000259" key="2">
    <source>
        <dbReference type="Pfam" id="PF00181"/>
    </source>
</evidence>
<dbReference type="Gene3D" id="2.40.50.140">
    <property type="entry name" value="Nucleic acid-binding proteins"/>
    <property type="match status" value="1"/>
</dbReference>
<feature type="non-terminal residue" evidence="3">
    <location>
        <position position="80"/>
    </location>
</feature>
<dbReference type="InterPro" id="IPR022666">
    <property type="entry name" value="Ribosomal_uL2_RNA-bd_dom"/>
</dbReference>